<dbReference type="AlphaFoldDB" id="A0A840PE06"/>
<dbReference type="InterPro" id="IPR029068">
    <property type="entry name" value="Glyas_Bleomycin-R_OHBP_Dase"/>
</dbReference>
<keyword evidence="4" id="KW-1185">Reference proteome</keyword>
<comment type="caution">
    <text evidence="3">The sequence shown here is derived from an EMBL/GenBank/DDBJ whole genome shotgun (WGS) entry which is preliminary data.</text>
</comment>
<evidence type="ECO:0000313" key="3">
    <source>
        <dbReference type="EMBL" id="MBB5137848.1"/>
    </source>
</evidence>
<dbReference type="Gene3D" id="3.10.180.10">
    <property type="entry name" value="2,3-Dihydroxybiphenyl 1,2-Dioxygenase, domain 1"/>
    <property type="match status" value="2"/>
</dbReference>
<keyword evidence="3" id="KW-0560">Oxidoreductase</keyword>
<proteinExistence type="predicted"/>
<dbReference type="PROSITE" id="PS51819">
    <property type="entry name" value="VOC"/>
    <property type="match status" value="1"/>
</dbReference>
<dbReference type="SUPFAM" id="SSF54593">
    <property type="entry name" value="Glyoxalase/Bleomycin resistance protein/Dihydroxybiphenyl dioxygenase"/>
    <property type="match status" value="2"/>
</dbReference>
<gene>
    <name evidence="3" type="ORF">HNP84_007601</name>
</gene>
<dbReference type="InterPro" id="IPR037523">
    <property type="entry name" value="VOC_core"/>
</dbReference>
<dbReference type="GO" id="GO:0016829">
    <property type="term" value="F:lyase activity"/>
    <property type="evidence" value="ECO:0007669"/>
    <property type="project" value="UniProtKB-KW"/>
</dbReference>
<dbReference type="RefSeq" id="WP_185054735.1">
    <property type="nucleotide sequence ID" value="NZ_BAABIX010000002.1"/>
</dbReference>
<name>A0A840PE06_9ACTN</name>
<feature type="compositionally biased region" description="Pro residues" evidence="1">
    <location>
        <begin position="110"/>
        <end position="119"/>
    </location>
</feature>
<dbReference type="Proteomes" id="UP000578449">
    <property type="component" value="Unassembled WGS sequence"/>
</dbReference>
<dbReference type="GO" id="GO:0051213">
    <property type="term" value="F:dioxygenase activity"/>
    <property type="evidence" value="ECO:0007669"/>
    <property type="project" value="UniProtKB-KW"/>
</dbReference>
<dbReference type="Pfam" id="PF00903">
    <property type="entry name" value="Glyoxalase"/>
    <property type="match status" value="1"/>
</dbReference>
<dbReference type="InterPro" id="IPR004360">
    <property type="entry name" value="Glyas_Fos-R_dOase_dom"/>
</dbReference>
<protein>
    <submittedName>
        <fullName evidence="3">Catechol 2,3-dioxygenase-like lactoylglutathione lyase family enzyme</fullName>
    </submittedName>
</protein>
<feature type="domain" description="VOC" evidence="2">
    <location>
        <begin position="138"/>
        <end position="252"/>
    </location>
</feature>
<keyword evidence="3" id="KW-0456">Lyase</keyword>
<accession>A0A840PE06</accession>
<evidence type="ECO:0000259" key="2">
    <source>
        <dbReference type="PROSITE" id="PS51819"/>
    </source>
</evidence>
<evidence type="ECO:0000256" key="1">
    <source>
        <dbReference type="SAM" id="MobiDB-lite"/>
    </source>
</evidence>
<feature type="region of interest" description="Disordered" evidence="1">
    <location>
        <begin position="105"/>
        <end position="135"/>
    </location>
</feature>
<sequence>MGLHRLVGVTMGVPNVDATREYYRDFGLQPSADGYLHTVDGGPQLRVVHAERRRLLALAVGVDDADDLDRIARDLAGLGVEAARSGDRLVATDPGTAISVTVRIAERIPDPAPAPPQPRPGNRRSPAVERTGPVRPRKLGHVVVGSVDQEASQRFFMRGIGFKLSDSIGGEASFLRCSTDHHNLLVARAPVPYLHHTAWEVADVDEIGRGATAMLEGHPERHAWGLGRHHIGSNMFWYLRDPAGNFSEYYSDLDCIIDDSEWTPEVFEGSQGLYNWGPRPPRDWMLPEDIAAGMMGLHSAR</sequence>
<dbReference type="EMBL" id="JACHGN010000020">
    <property type="protein sequence ID" value="MBB5137848.1"/>
    <property type="molecule type" value="Genomic_DNA"/>
</dbReference>
<evidence type="ECO:0000313" key="4">
    <source>
        <dbReference type="Proteomes" id="UP000578449"/>
    </source>
</evidence>
<reference evidence="3 4" key="1">
    <citation type="submission" date="2020-08" db="EMBL/GenBank/DDBJ databases">
        <title>Genomic Encyclopedia of Type Strains, Phase IV (KMG-IV): sequencing the most valuable type-strain genomes for metagenomic binning, comparative biology and taxonomic classification.</title>
        <authorList>
            <person name="Goeker M."/>
        </authorList>
    </citation>
    <scope>NUCLEOTIDE SEQUENCE [LARGE SCALE GENOMIC DNA]</scope>
    <source>
        <strain evidence="3 4">DSM 45615</strain>
    </source>
</reference>
<organism evidence="3 4">
    <name type="scientific">Thermocatellispora tengchongensis</name>
    <dbReference type="NCBI Taxonomy" id="1073253"/>
    <lineage>
        <taxon>Bacteria</taxon>
        <taxon>Bacillati</taxon>
        <taxon>Actinomycetota</taxon>
        <taxon>Actinomycetes</taxon>
        <taxon>Streptosporangiales</taxon>
        <taxon>Streptosporangiaceae</taxon>
        <taxon>Thermocatellispora</taxon>
    </lineage>
</organism>
<keyword evidence="3" id="KW-0223">Dioxygenase</keyword>